<gene>
    <name evidence="1" type="ORF">CLHUN_02300</name>
</gene>
<protein>
    <submittedName>
        <fullName evidence="1">Uncharacterized protein</fullName>
    </submittedName>
</protein>
<dbReference type="AlphaFoldDB" id="A0A1V4SRD5"/>
<sequence length="49" mass="5999">MIKLCFCKWHEWQNLEVVELKTYKDFFDFYIKNSGKGCIFDVKDDENTE</sequence>
<comment type="caution">
    <text evidence="1">The sequence shown here is derived from an EMBL/GenBank/DDBJ whole genome shotgun (WGS) entry which is preliminary data.</text>
</comment>
<keyword evidence="2" id="KW-1185">Reference proteome</keyword>
<name>A0A1V4SRD5_RUMHU</name>
<organism evidence="1 2">
    <name type="scientific">Ruminiclostridium hungatei</name>
    <name type="common">Clostridium hungatei</name>
    <dbReference type="NCBI Taxonomy" id="48256"/>
    <lineage>
        <taxon>Bacteria</taxon>
        <taxon>Bacillati</taxon>
        <taxon>Bacillota</taxon>
        <taxon>Clostridia</taxon>
        <taxon>Eubacteriales</taxon>
        <taxon>Oscillospiraceae</taxon>
        <taxon>Ruminiclostridium</taxon>
    </lineage>
</organism>
<reference evidence="1 2" key="1">
    <citation type="submission" date="2017-03" db="EMBL/GenBank/DDBJ databases">
        <title>Genome sequence of Clostridium hungatei DSM 14427.</title>
        <authorList>
            <person name="Poehlein A."/>
            <person name="Daniel R."/>
        </authorList>
    </citation>
    <scope>NUCLEOTIDE SEQUENCE [LARGE SCALE GENOMIC DNA]</scope>
    <source>
        <strain evidence="1 2">DSM 14427</strain>
    </source>
</reference>
<accession>A0A1V4SRD5</accession>
<evidence type="ECO:0000313" key="2">
    <source>
        <dbReference type="Proteomes" id="UP000191554"/>
    </source>
</evidence>
<evidence type="ECO:0000313" key="1">
    <source>
        <dbReference type="EMBL" id="OPX46414.1"/>
    </source>
</evidence>
<dbReference type="EMBL" id="MZGX01000001">
    <property type="protein sequence ID" value="OPX46414.1"/>
    <property type="molecule type" value="Genomic_DNA"/>
</dbReference>
<proteinExistence type="predicted"/>
<dbReference type="STRING" id="48256.CLHUN_02300"/>
<dbReference type="Proteomes" id="UP000191554">
    <property type="component" value="Unassembled WGS sequence"/>
</dbReference>